<proteinExistence type="predicted"/>
<dbReference type="RefSeq" id="WP_265896983.1">
    <property type="nucleotide sequence ID" value="NZ_JAPIVE010000008.1"/>
</dbReference>
<organism evidence="2 3">
    <name type="scientific">Larsenimonas rhizosphaerae</name>
    <dbReference type="NCBI Taxonomy" id="2944682"/>
    <lineage>
        <taxon>Bacteria</taxon>
        <taxon>Pseudomonadati</taxon>
        <taxon>Pseudomonadota</taxon>
        <taxon>Gammaproteobacteria</taxon>
        <taxon>Oceanospirillales</taxon>
        <taxon>Halomonadaceae</taxon>
        <taxon>Larsenimonas</taxon>
    </lineage>
</organism>
<evidence type="ECO:0000313" key="2">
    <source>
        <dbReference type="EMBL" id="MCX2525595.1"/>
    </source>
</evidence>
<evidence type="ECO:0000259" key="1">
    <source>
        <dbReference type="Pfam" id="PF13614"/>
    </source>
</evidence>
<gene>
    <name evidence="2" type="ORF">OQ287_15265</name>
</gene>
<dbReference type="EMBL" id="JAPIVE010000008">
    <property type="protein sequence ID" value="MCX2525595.1"/>
    <property type="molecule type" value="Genomic_DNA"/>
</dbReference>
<reference evidence="2" key="1">
    <citation type="submission" date="2022-11" db="EMBL/GenBank/DDBJ databases">
        <title>Larsenimonas rhizosphaerae sp. nov., isolated from a tidal mudflat.</title>
        <authorList>
            <person name="Lee S.D."/>
            <person name="Kim I.S."/>
        </authorList>
    </citation>
    <scope>NUCLEOTIDE SEQUENCE</scope>
    <source>
        <strain evidence="2">GH2-1</strain>
    </source>
</reference>
<dbReference type="InterPro" id="IPR027417">
    <property type="entry name" value="P-loop_NTPase"/>
</dbReference>
<feature type="domain" description="AAA" evidence="1">
    <location>
        <begin position="1"/>
        <end position="189"/>
    </location>
</feature>
<dbReference type="InterPro" id="IPR050678">
    <property type="entry name" value="DNA_Partitioning_ATPase"/>
</dbReference>
<dbReference type="Proteomes" id="UP001165678">
    <property type="component" value="Unassembled WGS sequence"/>
</dbReference>
<dbReference type="CDD" id="cd02042">
    <property type="entry name" value="ParAB_family"/>
    <property type="match status" value="1"/>
</dbReference>
<accession>A0AA41ZJ62</accession>
<evidence type="ECO:0000313" key="3">
    <source>
        <dbReference type="Proteomes" id="UP001165678"/>
    </source>
</evidence>
<dbReference type="Pfam" id="PF13614">
    <property type="entry name" value="AAA_31"/>
    <property type="match status" value="1"/>
</dbReference>
<dbReference type="PANTHER" id="PTHR13696">
    <property type="entry name" value="P-LOOP CONTAINING NUCLEOSIDE TRIPHOSPHATE HYDROLASE"/>
    <property type="match status" value="1"/>
</dbReference>
<dbReference type="AlphaFoldDB" id="A0AA41ZJ62"/>
<dbReference type="PANTHER" id="PTHR13696:SF99">
    <property type="entry name" value="COBYRINIC ACID AC-DIAMIDE SYNTHASE"/>
    <property type="match status" value="1"/>
</dbReference>
<name>A0AA41ZJ62_9GAMM</name>
<keyword evidence="3" id="KW-1185">Reference proteome</keyword>
<comment type="caution">
    <text evidence="2">The sequence shown here is derived from an EMBL/GenBank/DDBJ whole genome shotgun (WGS) entry which is preliminary data.</text>
</comment>
<dbReference type="Gene3D" id="3.40.50.300">
    <property type="entry name" value="P-loop containing nucleotide triphosphate hydrolases"/>
    <property type="match status" value="1"/>
</dbReference>
<sequence>MQIISLFNHKGGVSKTTTTFNLGWMLARQGYKTLLVDADPQCNLTSLLMQYDEVEDGQEFLDTTTDLYKGIAPVIDGSLSRLEPADPVQTLQENLYLLPGSIELSAAERQITVSLTTSGAIPAIKSIPGSLNSFIRLTAEHGDFDYVLIDMSPSVGSLNQCLLMGSDYFVVPTAPDFFCVQAIQSLISILPDWNVGIDPFRNGPGLIYGFPAEPPK</sequence>
<dbReference type="SUPFAM" id="SSF52540">
    <property type="entry name" value="P-loop containing nucleoside triphosphate hydrolases"/>
    <property type="match status" value="1"/>
</dbReference>
<feature type="non-terminal residue" evidence="2">
    <location>
        <position position="216"/>
    </location>
</feature>
<dbReference type="InterPro" id="IPR025669">
    <property type="entry name" value="AAA_dom"/>
</dbReference>
<protein>
    <submittedName>
        <fullName evidence="2">ParA family protein</fullName>
    </submittedName>
</protein>